<proteinExistence type="predicted"/>
<reference evidence="1 2" key="2">
    <citation type="journal article" date="2022" name="Mol. Ecol. Resour.">
        <title>The genomes of chicory, endive, great burdock and yacon provide insights into Asteraceae paleo-polyploidization history and plant inulin production.</title>
        <authorList>
            <person name="Fan W."/>
            <person name="Wang S."/>
            <person name="Wang H."/>
            <person name="Wang A."/>
            <person name="Jiang F."/>
            <person name="Liu H."/>
            <person name="Zhao H."/>
            <person name="Xu D."/>
            <person name="Zhang Y."/>
        </authorList>
    </citation>
    <scope>NUCLEOTIDE SEQUENCE [LARGE SCALE GENOMIC DNA]</scope>
    <source>
        <strain evidence="2">cv. Yunnan</strain>
        <tissue evidence="1">Leaves</tissue>
    </source>
</reference>
<dbReference type="EMBL" id="CM042028">
    <property type="protein sequence ID" value="KAI3798716.1"/>
    <property type="molecule type" value="Genomic_DNA"/>
</dbReference>
<keyword evidence="2" id="KW-1185">Reference proteome</keyword>
<comment type="caution">
    <text evidence="1">The sequence shown here is derived from an EMBL/GenBank/DDBJ whole genome shotgun (WGS) entry which is preliminary data.</text>
</comment>
<name>A0ACB9HU33_9ASTR</name>
<sequence>MASSTKNQELIDVVFTWSIDDVLNKDFYENKGNPRCSICSIQKTKKSVSPNLQEAMRTFNLNTSQETAVWCCISARDCNHQDTVNLIWGPPGTGKTKTVGCLLFTLWKMKCCTLTCALTNNAVLEAAARFMSLVTGSLEYDVYGLGDIIVFGNGKRMKIDGFQELSQVFLENRVSDLAACLKVDDEEEEEFEIRDVVFAVANGREIVLKEKICKRVEFGRSLFERLASLEHTRHLLNVQYRMHPMISLFPNKEFYDKKLLNGPNVEEKSYKKQFLEGSMFGSYSFIHLAHGKVEFDQTKSGKNMVEVAVIVELVAKLYKGCEEDVIIISTVTGVGNGSVGFLATSERANVIFDDDFFQSIGDIKNPKSYKVDENGCLSNEIDAMSLTKEVGSSSSTSWSSRSRLSQNGRKQ</sequence>
<organism evidence="1 2">
    <name type="scientific">Smallanthus sonchifolius</name>
    <dbReference type="NCBI Taxonomy" id="185202"/>
    <lineage>
        <taxon>Eukaryota</taxon>
        <taxon>Viridiplantae</taxon>
        <taxon>Streptophyta</taxon>
        <taxon>Embryophyta</taxon>
        <taxon>Tracheophyta</taxon>
        <taxon>Spermatophyta</taxon>
        <taxon>Magnoliopsida</taxon>
        <taxon>eudicotyledons</taxon>
        <taxon>Gunneridae</taxon>
        <taxon>Pentapetalae</taxon>
        <taxon>asterids</taxon>
        <taxon>campanulids</taxon>
        <taxon>Asterales</taxon>
        <taxon>Asteraceae</taxon>
        <taxon>Asteroideae</taxon>
        <taxon>Heliantheae alliance</taxon>
        <taxon>Millerieae</taxon>
        <taxon>Smallanthus</taxon>
    </lineage>
</organism>
<evidence type="ECO:0000313" key="2">
    <source>
        <dbReference type="Proteomes" id="UP001056120"/>
    </source>
</evidence>
<evidence type="ECO:0000313" key="1">
    <source>
        <dbReference type="EMBL" id="KAI3798716.1"/>
    </source>
</evidence>
<protein>
    <submittedName>
        <fullName evidence="1">Uncharacterized protein</fullName>
    </submittedName>
</protein>
<gene>
    <name evidence="1" type="ORF">L1987_33994</name>
</gene>
<reference evidence="2" key="1">
    <citation type="journal article" date="2022" name="Mol. Ecol. Resour.">
        <title>The genomes of chicory, endive, great burdock and yacon provide insights into Asteraceae palaeo-polyploidization history and plant inulin production.</title>
        <authorList>
            <person name="Fan W."/>
            <person name="Wang S."/>
            <person name="Wang H."/>
            <person name="Wang A."/>
            <person name="Jiang F."/>
            <person name="Liu H."/>
            <person name="Zhao H."/>
            <person name="Xu D."/>
            <person name="Zhang Y."/>
        </authorList>
    </citation>
    <scope>NUCLEOTIDE SEQUENCE [LARGE SCALE GENOMIC DNA]</scope>
    <source>
        <strain evidence="2">cv. Yunnan</strain>
    </source>
</reference>
<accession>A0ACB9HU33</accession>
<dbReference type="Proteomes" id="UP001056120">
    <property type="component" value="Linkage Group LG11"/>
</dbReference>